<name>A0A4P9ZCM3_9ASCO</name>
<dbReference type="InterPro" id="IPR001900">
    <property type="entry name" value="RNase_II/R"/>
</dbReference>
<feature type="domain" description="RNB" evidence="2">
    <location>
        <begin position="591"/>
        <end position="967"/>
    </location>
</feature>
<dbReference type="AlphaFoldDB" id="A0A4P9ZCM3"/>
<evidence type="ECO:0000256" key="1">
    <source>
        <dbReference type="SAM" id="MobiDB-lite"/>
    </source>
</evidence>
<evidence type="ECO:0000259" key="2">
    <source>
        <dbReference type="SMART" id="SM00955"/>
    </source>
</evidence>
<dbReference type="Pfam" id="PF00773">
    <property type="entry name" value="RNB"/>
    <property type="match status" value="1"/>
</dbReference>
<dbReference type="InterPro" id="IPR050180">
    <property type="entry name" value="RNR_Ribonuclease"/>
</dbReference>
<protein>
    <submittedName>
        <fullName evidence="3">RNB-domain-containing protein</fullName>
    </submittedName>
</protein>
<dbReference type="SMART" id="SM00955">
    <property type="entry name" value="RNB"/>
    <property type="match status" value="1"/>
</dbReference>
<sequence length="1100" mass="125142">MIRSPCRPIPKRTLVFCSLQYSRKFYVNTIGLEALAKKVARHKISRQNDLKTHLQETPQRDNQPPKHEGKGKDYELTRLNTDDLLGNLDLLANIQAECKKRTHLRTILPSKEWSKNRQKNHIIQDLEGCINSATVTLSMLQLPVSIGDLVLVLKLSTKLHLVVELPPDLNSNTYTFLSEDGEIIYGPRSCIYLRVPGVIPANLIKSLDLIMMETKHPGIAPSGMPDSTFSRDTQAGFLKRKKSKNDRNKAEIQEENELANEASFYNVGDDLLVAQASSEFLTDTDVNTFIVPLSARDVYASQLRELSIKSFELIPQILKKLDDLYKVYELSQSYEIMFSKISLSILELYRSILLPESIPSTKGSQIKFKGHKQKVWRHKKNPIASIPITDYIALLLSLKRSNRTWRVDTQKSNSMPVSISLRPTLDFSESEHVKSFLSDEVLLEFADFYVNYLKHRKSSNIPDSYRLIIKILQNFVADGCAHDLVIASLVSTLVKKIDDSMRKRGLLQWTLVYEPRSRAYEILTSLDENNLRDPTIWLKSSTVPYSKTSLDSDLLADYQAFIDLSLKSEKSISRMKLHKEFYTDDALKEIRTDFGNTPVYCIDSATAHEIDDGISIDNDDCNYVITVHIANPTSYVRPKSIITQFAFGLGGTNYLPEKPTTMLPQALSKLCGLEQPSKEQQKKRTLAIEYKLDKKPVTEYFEKIRKTGNTEVSDELAEKVAQCIQETVEIKAYHASLFPVGFTYEYVNTILNNENNIEGFKNNLLNPASHEQNLFQLHHISTILKHIRMKSGNGMELNTSPTNVHVDFEENCALKTMSEIKDGWAIPLHESNQGITPVVSLTRSSDQASVSKSQQLVSNFMIAANFAGAHFSRKFDIPIIYKAQSLNISEKAQNSIKELNRQLYVSGEVHTFEDMSAIISVLTSANFTTTPASHDSFGLGLYLNFTSPLRRYVDMINHWNLQVYLLNQAGIKRQYIPQLESIASHLQACEFLNKRTQRFANRFWISKFLQRYFELKEQGRIKNPITVSFFLSGDVKYGEVKASILEFTGVYASIAHNEFLAQELAVHRVKAGKIIRAKHFIVNSLDFIRGELRVELLSEE</sequence>
<gene>
    <name evidence="3" type="ORF">METBISCDRAFT_17676</name>
</gene>
<dbReference type="PANTHER" id="PTHR23355:SF9">
    <property type="entry name" value="DIS3-LIKE EXONUCLEASE 2"/>
    <property type="match status" value="1"/>
</dbReference>
<feature type="compositionally biased region" description="Basic and acidic residues" evidence="1">
    <location>
        <begin position="63"/>
        <end position="73"/>
    </location>
</feature>
<dbReference type="GO" id="GO:0000932">
    <property type="term" value="C:P-body"/>
    <property type="evidence" value="ECO:0007669"/>
    <property type="project" value="TreeGrafter"/>
</dbReference>
<dbReference type="GO" id="GO:0000175">
    <property type="term" value="F:3'-5'-RNA exonuclease activity"/>
    <property type="evidence" value="ECO:0007669"/>
    <property type="project" value="TreeGrafter"/>
</dbReference>
<dbReference type="OrthoDB" id="2285229at2759"/>
<evidence type="ECO:0000313" key="3">
    <source>
        <dbReference type="EMBL" id="RKP29851.1"/>
    </source>
</evidence>
<reference evidence="4" key="1">
    <citation type="journal article" date="2018" name="Nat. Microbiol.">
        <title>Leveraging single-cell genomics to expand the fungal tree of life.</title>
        <authorList>
            <person name="Ahrendt S.R."/>
            <person name="Quandt C.A."/>
            <person name="Ciobanu D."/>
            <person name="Clum A."/>
            <person name="Salamov A."/>
            <person name="Andreopoulos B."/>
            <person name="Cheng J.F."/>
            <person name="Woyke T."/>
            <person name="Pelin A."/>
            <person name="Henrissat B."/>
            <person name="Reynolds N.K."/>
            <person name="Benny G.L."/>
            <person name="Smith M.E."/>
            <person name="James T.Y."/>
            <person name="Grigoriev I.V."/>
        </authorList>
    </citation>
    <scope>NUCLEOTIDE SEQUENCE [LARGE SCALE GENOMIC DNA]</scope>
    <source>
        <strain evidence="4">Baker2002</strain>
    </source>
</reference>
<dbReference type="PANTHER" id="PTHR23355">
    <property type="entry name" value="RIBONUCLEASE"/>
    <property type="match status" value="1"/>
</dbReference>
<dbReference type="GO" id="GO:0003723">
    <property type="term" value="F:RNA binding"/>
    <property type="evidence" value="ECO:0007669"/>
    <property type="project" value="InterPro"/>
</dbReference>
<feature type="region of interest" description="Disordered" evidence="1">
    <location>
        <begin position="48"/>
        <end position="73"/>
    </location>
</feature>
<proteinExistence type="predicted"/>
<accession>A0A4P9ZCM3</accession>
<dbReference type="EMBL" id="ML004473">
    <property type="protein sequence ID" value="RKP29851.1"/>
    <property type="molecule type" value="Genomic_DNA"/>
</dbReference>
<dbReference type="SUPFAM" id="SSF50249">
    <property type="entry name" value="Nucleic acid-binding proteins"/>
    <property type="match status" value="1"/>
</dbReference>
<organism evidence="3 4">
    <name type="scientific">Metschnikowia bicuspidata</name>
    <dbReference type="NCBI Taxonomy" id="27322"/>
    <lineage>
        <taxon>Eukaryota</taxon>
        <taxon>Fungi</taxon>
        <taxon>Dikarya</taxon>
        <taxon>Ascomycota</taxon>
        <taxon>Saccharomycotina</taxon>
        <taxon>Pichiomycetes</taxon>
        <taxon>Metschnikowiaceae</taxon>
        <taxon>Metschnikowia</taxon>
    </lineage>
</organism>
<dbReference type="InterPro" id="IPR012340">
    <property type="entry name" value="NA-bd_OB-fold"/>
</dbReference>
<evidence type="ECO:0000313" key="4">
    <source>
        <dbReference type="Proteomes" id="UP000268321"/>
    </source>
</evidence>
<dbReference type="GO" id="GO:0006402">
    <property type="term" value="P:mRNA catabolic process"/>
    <property type="evidence" value="ECO:0007669"/>
    <property type="project" value="TreeGrafter"/>
</dbReference>
<dbReference type="Proteomes" id="UP000268321">
    <property type="component" value="Unassembled WGS sequence"/>
</dbReference>
<keyword evidence="4" id="KW-1185">Reference proteome</keyword>